<evidence type="ECO:0000313" key="5">
    <source>
        <dbReference type="Proteomes" id="UP001432128"/>
    </source>
</evidence>
<protein>
    <submittedName>
        <fullName evidence="4">DUF3566 domain-containing protein</fullName>
    </submittedName>
</protein>
<accession>A0AAU4JXF7</accession>
<feature type="region of interest" description="Disordered" evidence="1">
    <location>
        <begin position="1"/>
        <end position="215"/>
    </location>
</feature>
<feature type="compositionally biased region" description="Polar residues" evidence="1">
    <location>
        <begin position="187"/>
        <end position="200"/>
    </location>
</feature>
<dbReference type="Proteomes" id="UP001432128">
    <property type="component" value="Chromosome"/>
</dbReference>
<keyword evidence="5" id="KW-1185">Reference proteome</keyword>
<sequence length="380" mass="38652">MTTPNEPDGQPTGSDPRQGASPTQAGGPHGDRNSDDRPASNGEWSRAPGRPGASVADRPQGDAGTNGAAAAANGSSQGAPDPDAHRPSSGTGAGGKPPWQRVGSQLPPTGGPVQPNRPDQSPGNTAQAPNAQPASPAANPKPYRPLVTGTAAPKPPGQQNPAGQTADQQSAAQTARAPIAKLDAQGNVGQSGQGQANRGRNSLAGKVIDGPTRNIDRSDIPEDLPDLDAIHHPTTAPTAQAAPSSSAFRSVESVAPGPRGPLRAAVQLRRIDPWSTFKISSVLAIALFLIWMIAIGVLYVILDGMGVWDQVNSSFGTLVSSDTTTDTSFQITAGGVFGIAALIGAVYVVVFTALTTVGAFIYNMSADLVGGVEITLADRD</sequence>
<proteinExistence type="predicted"/>
<dbReference type="RefSeq" id="WP_328856137.1">
    <property type="nucleotide sequence ID" value="NZ_CP108021.1"/>
</dbReference>
<feature type="transmembrane region" description="Helical" evidence="2">
    <location>
        <begin position="336"/>
        <end position="362"/>
    </location>
</feature>
<dbReference type="AlphaFoldDB" id="A0AAU4JXF7"/>
<evidence type="ECO:0000256" key="2">
    <source>
        <dbReference type="SAM" id="Phobius"/>
    </source>
</evidence>
<feature type="compositionally biased region" description="Polar residues" evidence="1">
    <location>
        <begin position="1"/>
        <end position="24"/>
    </location>
</feature>
<keyword evidence="2" id="KW-1133">Transmembrane helix</keyword>
<evidence type="ECO:0000313" key="4">
    <source>
        <dbReference type="EMBL" id="WUM18504.1"/>
    </source>
</evidence>
<feature type="compositionally biased region" description="Basic and acidic residues" evidence="1">
    <location>
        <begin position="29"/>
        <end position="38"/>
    </location>
</feature>
<dbReference type="InterPro" id="IPR021949">
    <property type="entry name" value="DUF3566_TM"/>
</dbReference>
<evidence type="ECO:0000256" key="1">
    <source>
        <dbReference type="SAM" id="MobiDB-lite"/>
    </source>
</evidence>
<organism evidence="4 5">
    <name type="scientific">Williamsia herbipolensis</name>
    <dbReference type="NCBI Taxonomy" id="1603258"/>
    <lineage>
        <taxon>Bacteria</taxon>
        <taxon>Bacillati</taxon>
        <taxon>Actinomycetota</taxon>
        <taxon>Actinomycetes</taxon>
        <taxon>Mycobacteriales</taxon>
        <taxon>Nocardiaceae</taxon>
        <taxon>Williamsia</taxon>
    </lineage>
</organism>
<gene>
    <name evidence="4" type="ORF">OG579_12165</name>
</gene>
<keyword evidence="2" id="KW-0812">Transmembrane</keyword>
<evidence type="ECO:0000259" key="3">
    <source>
        <dbReference type="Pfam" id="PF12089"/>
    </source>
</evidence>
<feature type="compositionally biased region" description="Low complexity" evidence="1">
    <location>
        <begin position="122"/>
        <end position="141"/>
    </location>
</feature>
<name>A0AAU4JXF7_9NOCA</name>
<feature type="compositionally biased region" description="Low complexity" evidence="1">
    <location>
        <begin position="162"/>
        <end position="177"/>
    </location>
</feature>
<reference evidence="4 5" key="1">
    <citation type="submission" date="2022-10" db="EMBL/GenBank/DDBJ databases">
        <title>The complete genomes of actinobacterial strains from the NBC collection.</title>
        <authorList>
            <person name="Joergensen T.S."/>
            <person name="Alvarez Arevalo M."/>
            <person name="Sterndorff E.B."/>
            <person name="Faurdal D."/>
            <person name="Vuksanovic O."/>
            <person name="Mourched A.-S."/>
            <person name="Charusanti P."/>
            <person name="Shaw S."/>
            <person name="Blin K."/>
            <person name="Weber T."/>
        </authorList>
    </citation>
    <scope>NUCLEOTIDE SEQUENCE [LARGE SCALE GENOMIC DNA]</scope>
    <source>
        <strain evidence="4 5">NBC_00319</strain>
    </source>
</reference>
<feature type="domain" description="DUF3566" evidence="3">
    <location>
        <begin position="262"/>
        <end position="378"/>
    </location>
</feature>
<feature type="compositionally biased region" description="Low complexity" evidence="1">
    <location>
        <begin position="61"/>
        <end position="79"/>
    </location>
</feature>
<dbReference type="KEGG" id="whr:OG579_12165"/>
<feature type="transmembrane region" description="Helical" evidence="2">
    <location>
        <begin position="279"/>
        <end position="302"/>
    </location>
</feature>
<keyword evidence="2" id="KW-0472">Membrane</keyword>
<dbReference type="Pfam" id="PF12089">
    <property type="entry name" value="DUF3566"/>
    <property type="match status" value="1"/>
</dbReference>
<dbReference type="EMBL" id="CP108021">
    <property type="protein sequence ID" value="WUM18504.1"/>
    <property type="molecule type" value="Genomic_DNA"/>
</dbReference>